<sequence>MKPITFENIRRLMGGGRKKKDRAESSFKRSDSFRRISIKRNYLDRGGKTKHLQQATQASKIVVNQPESNSTKQPLVVNSTVLDDGPESLVIGYNQWIRGMKAENCPAIETCSNSNSSKACNRMISPQDGRPPTPPPRKKNSVCTDSSSVEILRFERSPIFTRRRFRPSPPPSSLVLDPKGEDYGGSRADSALSVSLGRIWMDAPLAMAPRSLELPRLPYPSCSGGVDVSGNGRRAHHSLDSALKERREDHMLCSRRFHNFPARPMSPTAFIVPNTSLISRTLSSSTQTNSTSKTLSSRDSADPICSSKDSGFSFSISIPKLTDFSSPTVGVGNGGGGFFRKKKTVKPKPSVSRDGYFKRTSGAAKASETRRGSVRRSSSRKKKPGGRSSGRNRKKYHGGTTRSDMYQVVVSRPPRSLKSLKLDPMIFVPPEKRKSTASLKKPQQHRRYEVQEIRDYCSPRDSTVAPVNFYEDEDEDEGLYECISGDFNEREEVEPKLNLDDRFTEEELAIALPPDSDNETESETYVPLGVSPVPRRRPVRRKKSTRKNIKYLAKPSIHRAPSTLRRSRKLARKTSCEYIIDLLFVSLCVLSTSTTFIIYPLTEAY</sequence>
<keyword evidence="2" id="KW-0472">Membrane</keyword>
<feature type="region of interest" description="Disordered" evidence="1">
    <location>
        <begin position="282"/>
        <end position="303"/>
    </location>
</feature>
<protein>
    <submittedName>
        <fullName evidence="3">Uncharacterized protein</fullName>
    </submittedName>
</protein>
<evidence type="ECO:0000256" key="2">
    <source>
        <dbReference type="SAM" id="Phobius"/>
    </source>
</evidence>
<dbReference type="Proteomes" id="UP000235965">
    <property type="component" value="Unassembled WGS sequence"/>
</dbReference>
<evidence type="ECO:0000313" key="3">
    <source>
        <dbReference type="EMBL" id="PNF33697.1"/>
    </source>
</evidence>
<organism evidence="3 4">
    <name type="scientific">Cryptotermes secundus</name>
    <dbReference type="NCBI Taxonomy" id="105785"/>
    <lineage>
        <taxon>Eukaryota</taxon>
        <taxon>Metazoa</taxon>
        <taxon>Ecdysozoa</taxon>
        <taxon>Arthropoda</taxon>
        <taxon>Hexapoda</taxon>
        <taxon>Insecta</taxon>
        <taxon>Pterygota</taxon>
        <taxon>Neoptera</taxon>
        <taxon>Polyneoptera</taxon>
        <taxon>Dictyoptera</taxon>
        <taxon>Blattodea</taxon>
        <taxon>Blattoidea</taxon>
        <taxon>Termitoidae</taxon>
        <taxon>Kalotermitidae</taxon>
        <taxon>Cryptotermitinae</taxon>
        <taxon>Cryptotermes</taxon>
    </lineage>
</organism>
<keyword evidence="2" id="KW-1133">Transmembrane helix</keyword>
<dbReference type="AlphaFoldDB" id="A0A2J7QYN2"/>
<gene>
    <name evidence="3" type="ORF">B7P43_G11421</name>
</gene>
<feature type="region of interest" description="Disordered" evidence="1">
    <location>
        <begin position="112"/>
        <end position="145"/>
    </location>
</feature>
<feature type="compositionally biased region" description="Low complexity" evidence="1">
    <location>
        <begin position="282"/>
        <end position="297"/>
    </location>
</feature>
<reference evidence="3 4" key="1">
    <citation type="submission" date="2017-12" db="EMBL/GenBank/DDBJ databases">
        <title>Hemimetabolous genomes reveal molecular basis of termite eusociality.</title>
        <authorList>
            <person name="Harrison M.C."/>
            <person name="Jongepier E."/>
            <person name="Robertson H.M."/>
            <person name="Arning N."/>
            <person name="Bitard-Feildel T."/>
            <person name="Chao H."/>
            <person name="Childers C.P."/>
            <person name="Dinh H."/>
            <person name="Doddapaneni H."/>
            <person name="Dugan S."/>
            <person name="Gowin J."/>
            <person name="Greiner C."/>
            <person name="Han Y."/>
            <person name="Hu H."/>
            <person name="Hughes D.S.T."/>
            <person name="Huylmans A.-K."/>
            <person name="Kemena C."/>
            <person name="Kremer L.P.M."/>
            <person name="Lee S.L."/>
            <person name="Lopez-Ezquerra A."/>
            <person name="Mallet L."/>
            <person name="Monroy-Kuhn J.M."/>
            <person name="Moser A."/>
            <person name="Murali S.C."/>
            <person name="Muzny D.M."/>
            <person name="Otani S."/>
            <person name="Piulachs M.-D."/>
            <person name="Poelchau M."/>
            <person name="Qu J."/>
            <person name="Schaub F."/>
            <person name="Wada-Katsumata A."/>
            <person name="Worley K.C."/>
            <person name="Xie Q."/>
            <person name="Ylla G."/>
            <person name="Poulsen M."/>
            <person name="Gibbs R.A."/>
            <person name="Schal C."/>
            <person name="Richards S."/>
            <person name="Belles X."/>
            <person name="Korb J."/>
            <person name="Bornberg-Bauer E."/>
        </authorList>
    </citation>
    <scope>NUCLEOTIDE SEQUENCE [LARGE SCALE GENOMIC DNA]</scope>
    <source>
        <tissue evidence="3">Whole body</tissue>
    </source>
</reference>
<comment type="caution">
    <text evidence="3">The sequence shown here is derived from an EMBL/GenBank/DDBJ whole genome shotgun (WGS) entry which is preliminary data.</text>
</comment>
<dbReference type="OrthoDB" id="69964at2759"/>
<evidence type="ECO:0000256" key="1">
    <source>
        <dbReference type="SAM" id="MobiDB-lite"/>
    </source>
</evidence>
<proteinExistence type="predicted"/>
<keyword evidence="4" id="KW-1185">Reference proteome</keyword>
<keyword evidence="2" id="KW-0812">Transmembrane</keyword>
<feature type="compositionally biased region" description="Basic residues" evidence="1">
    <location>
        <begin position="372"/>
        <end position="397"/>
    </location>
</feature>
<dbReference type="STRING" id="105785.A0A2J7QYN2"/>
<evidence type="ECO:0000313" key="4">
    <source>
        <dbReference type="Proteomes" id="UP000235965"/>
    </source>
</evidence>
<accession>A0A2J7QYN2</accession>
<feature type="region of interest" description="Disordered" evidence="1">
    <location>
        <begin position="1"/>
        <end position="30"/>
    </location>
</feature>
<feature type="region of interest" description="Disordered" evidence="1">
    <location>
        <begin position="162"/>
        <end position="182"/>
    </location>
</feature>
<feature type="transmembrane region" description="Helical" evidence="2">
    <location>
        <begin position="578"/>
        <end position="599"/>
    </location>
</feature>
<name>A0A2J7QYN2_9NEOP</name>
<feature type="region of interest" description="Disordered" evidence="1">
    <location>
        <begin position="325"/>
        <end position="407"/>
    </location>
</feature>
<dbReference type="EMBL" id="NEVH01009084">
    <property type="protein sequence ID" value="PNF33697.1"/>
    <property type="molecule type" value="Genomic_DNA"/>
</dbReference>
<feature type="compositionally biased region" description="Basic and acidic residues" evidence="1">
    <location>
        <begin position="21"/>
        <end position="30"/>
    </location>
</feature>
<dbReference type="InParanoid" id="A0A2J7QYN2"/>